<feature type="signal peptide" evidence="2">
    <location>
        <begin position="1"/>
        <end position="22"/>
    </location>
</feature>
<protein>
    <submittedName>
        <fullName evidence="3">MSHA biogenesis protein MshK</fullName>
    </submittedName>
</protein>
<evidence type="ECO:0000256" key="2">
    <source>
        <dbReference type="SAM" id="SignalP"/>
    </source>
</evidence>
<reference evidence="4" key="1">
    <citation type="submission" date="2016-10" db="EMBL/GenBank/DDBJ databases">
        <authorList>
            <person name="Varghese N."/>
            <person name="Submissions S."/>
        </authorList>
    </citation>
    <scope>NUCLEOTIDE SEQUENCE [LARGE SCALE GENOMIC DNA]</scope>
    <source>
        <strain evidence="4">CGMCC 1.11014</strain>
    </source>
</reference>
<dbReference type="EMBL" id="FPBO01000023">
    <property type="protein sequence ID" value="SFV05040.1"/>
    <property type="molecule type" value="Genomic_DNA"/>
</dbReference>
<gene>
    <name evidence="3" type="ORF">SAMN05216552_102387</name>
</gene>
<evidence type="ECO:0000313" key="3">
    <source>
        <dbReference type="EMBL" id="SFV05040.1"/>
    </source>
</evidence>
<name>A0A1I7L5R6_9BURK</name>
<keyword evidence="2" id="KW-0732">Signal</keyword>
<evidence type="ECO:0000256" key="1">
    <source>
        <dbReference type="SAM" id="MobiDB-lite"/>
    </source>
</evidence>
<sequence length="116" mass="12118">MDSPVKQALVFAWALAAVPVLAAAQAVGDPTQPPAMLVAPGGEPAASSGPAVPQLQSILVSREPGGRRVAVINGEMVRKGMKVGDAVVERVGETEVVLLRGKTRETLRLFPKAEKR</sequence>
<feature type="chain" id="PRO_5011527909" evidence="2">
    <location>
        <begin position="23"/>
        <end position="116"/>
    </location>
</feature>
<evidence type="ECO:0000313" key="4">
    <source>
        <dbReference type="Proteomes" id="UP000199391"/>
    </source>
</evidence>
<dbReference type="Proteomes" id="UP000199391">
    <property type="component" value="Unassembled WGS sequence"/>
</dbReference>
<dbReference type="STRING" id="1035707.SAMN05216552_102387"/>
<organism evidence="3 4">
    <name type="scientific">Pseudoduganella namucuonensis</name>
    <dbReference type="NCBI Taxonomy" id="1035707"/>
    <lineage>
        <taxon>Bacteria</taxon>
        <taxon>Pseudomonadati</taxon>
        <taxon>Pseudomonadota</taxon>
        <taxon>Betaproteobacteria</taxon>
        <taxon>Burkholderiales</taxon>
        <taxon>Oxalobacteraceae</taxon>
        <taxon>Telluria group</taxon>
        <taxon>Pseudoduganella</taxon>
    </lineage>
</organism>
<dbReference type="OrthoDB" id="8780640at2"/>
<feature type="region of interest" description="Disordered" evidence="1">
    <location>
        <begin position="31"/>
        <end position="52"/>
    </location>
</feature>
<dbReference type="AlphaFoldDB" id="A0A1I7L5R6"/>
<accession>A0A1I7L5R6</accession>
<keyword evidence="4" id="KW-1185">Reference proteome</keyword>
<proteinExistence type="predicted"/>